<reference evidence="3" key="1">
    <citation type="submission" date="2025-08" db="UniProtKB">
        <authorList>
            <consortium name="RefSeq"/>
        </authorList>
    </citation>
    <scope>IDENTIFICATION</scope>
    <source>
        <tissue evidence="3">Total insect</tissue>
    </source>
</reference>
<keyword evidence="1" id="KW-0732">Signal</keyword>
<evidence type="ECO:0000256" key="1">
    <source>
        <dbReference type="SAM" id="SignalP"/>
    </source>
</evidence>
<dbReference type="KEGG" id="tpal:117651412"/>
<dbReference type="GeneID" id="117651412"/>
<dbReference type="AlphaFoldDB" id="A0A6P9A3S4"/>
<proteinExistence type="predicted"/>
<dbReference type="InParanoid" id="A0A6P9A3S4"/>
<gene>
    <name evidence="3" type="primary">LOC117651412</name>
</gene>
<protein>
    <submittedName>
        <fullName evidence="3">Uncharacterized protein LOC117651412 isoform X1</fullName>
    </submittedName>
</protein>
<dbReference type="Proteomes" id="UP000515158">
    <property type="component" value="Unplaced"/>
</dbReference>
<evidence type="ECO:0000313" key="3">
    <source>
        <dbReference type="RefSeq" id="XP_034251341.1"/>
    </source>
</evidence>
<feature type="chain" id="PRO_5028311160" evidence="1">
    <location>
        <begin position="28"/>
        <end position="200"/>
    </location>
</feature>
<feature type="signal peptide" evidence="1">
    <location>
        <begin position="1"/>
        <end position="27"/>
    </location>
</feature>
<organism evidence="3">
    <name type="scientific">Thrips palmi</name>
    <name type="common">Melon thrips</name>
    <dbReference type="NCBI Taxonomy" id="161013"/>
    <lineage>
        <taxon>Eukaryota</taxon>
        <taxon>Metazoa</taxon>
        <taxon>Ecdysozoa</taxon>
        <taxon>Arthropoda</taxon>
        <taxon>Hexapoda</taxon>
        <taxon>Insecta</taxon>
        <taxon>Pterygota</taxon>
        <taxon>Neoptera</taxon>
        <taxon>Paraneoptera</taxon>
        <taxon>Thysanoptera</taxon>
        <taxon>Terebrantia</taxon>
        <taxon>Thripoidea</taxon>
        <taxon>Thripidae</taxon>
        <taxon>Thrips</taxon>
    </lineage>
</organism>
<dbReference type="RefSeq" id="XP_034251341.1">
    <property type="nucleotide sequence ID" value="XM_034395450.1"/>
</dbReference>
<name>A0A6P9A3S4_THRPL</name>
<accession>A0A6P9A3S4</accession>
<sequence>MSAMTSLRSPSELWAFLLLLAFSYVRSKNINTFAGPYITNVLRAESCPSVNIQWSARLSHFNPQRPYDLQVLSGKFNISEDFGDNYALSVFLDKRSNNQWKENFFVYKFAKGGCSTFREHMPGLFNAVVKNSGLAVNKKTTCALPRGNFVVRNESVDWSFPSAPIMPYGRYRFRFVFQVANDTDRTHMCGLVECIAIPKP</sequence>
<evidence type="ECO:0000313" key="2">
    <source>
        <dbReference type="Proteomes" id="UP000515158"/>
    </source>
</evidence>
<keyword evidence="2" id="KW-1185">Reference proteome</keyword>